<dbReference type="OrthoDB" id="5976774at2759"/>
<sequence>DDRYLCIFQSGAIILQYKYDYVVCLSTKKNIVMIRSDVIFELILDLAEKEGLQVTFKNSAKGTLLGGAIFFLFSLFMGPIGFILGGIFGGIFAYCRSAEYRPLQQVIKEDISSTEKEMIVDKVRSVIGEVGPQDLATLLLFVNNTPILKSSIISTLQNTVTSRLG</sequence>
<evidence type="ECO:0000256" key="2">
    <source>
        <dbReference type="SAM" id="Phobius"/>
    </source>
</evidence>
<evidence type="ECO:0000313" key="3">
    <source>
        <dbReference type="EMBL" id="CDW25842.1"/>
    </source>
</evidence>
<comment type="similarity">
    <text evidence="1">Belongs to the C19orf12 family.</text>
</comment>
<dbReference type="PANTHER" id="PTHR31493">
    <property type="entry name" value="NAZO FAMILY MEMBER"/>
    <property type="match status" value="1"/>
</dbReference>
<accession>A0A0K2TJP7</accession>
<feature type="non-terminal residue" evidence="3">
    <location>
        <position position="1"/>
    </location>
</feature>
<evidence type="ECO:0000256" key="1">
    <source>
        <dbReference type="ARBA" id="ARBA00029457"/>
    </source>
</evidence>
<dbReference type="EMBL" id="HACA01008481">
    <property type="protein sequence ID" value="CDW25842.1"/>
    <property type="molecule type" value="Transcribed_RNA"/>
</dbReference>
<protein>
    <submittedName>
        <fullName evidence="3">Uncharacterized protein</fullName>
    </submittedName>
</protein>
<dbReference type="InterPro" id="IPR033369">
    <property type="entry name" value="C19orf12"/>
</dbReference>
<name>A0A0K2TJP7_LEPSM</name>
<keyword evidence="2" id="KW-1133">Transmembrane helix</keyword>
<dbReference type="Pfam" id="PF20721">
    <property type="entry name" value="C19orf12"/>
    <property type="match status" value="1"/>
</dbReference>
<dbReference type="AlphaFoldDB" id="A0A0K2TJP7"/>
<reference evidence="3" key="1">
    <citation type="submission" date="2014-05" db="EMBL/GenBank/DDBJ databases">
        <authorList>
            <person name="Chronopoulou M."/>
        </authorList>
    </citation>
    <scope>NUCLEOTIDE SEQUENCE</scope>
    <source>
        <tissue evidence="3">Whole organism</tissue>
    </source>
</reference>
<feature type="transmembrane region" description="Helical" evidence="2">
    <location>
        <begin position="68"/>
        <end position="95"/>
    </location>
</feature>
<keyword evidence="2" id="KW-0812">Transmembrane</keyword>
<organism evidence="3">
    <name type="scientific">Lepeophtheirus salmonis</name>
    <name type="common">Salmon louse</name>
    <name type="synonym">Caligus salmonis</name>
    <dbReference type="NCBI Taxonomy" id="72036"/>
    <lineage>
        <taxon>Eukaryota</taxon>
        <taxon>Metazoa</taxon>
        <taxon>Ecdysozoa</taxon>
        <taxon>Arthropoda</taxon>
        <taxon>Crustacea</taxon>
        <taxon>Multicrustacea</taxon>
        <taxon>Hexanauplia</taxon>
        <taxon>Copepoda</taxon>
        <taxon>Siphonostomatoida</taxon>
        <taxon>Caligidae</taxon>
        <taxon>Lepeophtheirus</taxon>
    </lineage>
</organism>
<keyword evidence="2" id="KW-0472">Membrane</keyword>
<proteinExistence type="inferred from homology"/>
<dbReference type="PANTHER" id="PTHR31493:SF1">
    <property type="entry name" value="PROTEIN C19ORF12"/>
    <property type="match status" value="1"/>
</dbReference>